<comment type="subcellular location">
    <subcellularLocation>
        <location evidence="1">Endomembrane system</location>
    </subcellularLocation>
</comment>
<evidence type="ECO:0000256" key="4">
    <source>
        <dbReference type="ARBA" id="ARBA00023136"/>
    </source>
</evidence>
<accession>A0A225ASC9</accession>
<dbReference type="PANTHER" id="PTHR10529">
    <property type="entry name" value="AP COMPLEX SUBUNIT MU"/>
    <property type="match status" value="1"/>
</dbReference>
<dbReference type="InterPro" id="IPR018240">
    <property type="entry name" value="Clathrin_mu_CS"/>
</dbReference>
<dbReference type="InterPro" id="IPR028565">
    <property type="entry name" value="MHD"/>
</dbReference>
<protein>
    <recommendedName>
        <fullName evidence="6">MHD domain-containing protein</fullName>
    </recommendedName>
</protein>
<dbReference type="Pfam" id="PF00928">
    <property type="entry name" value="Adap_comp_sub"/>
    <property type="match status" value="1"/>
</dbReference>
<evidence type="ECO:0000256" key="1">
    <source>
        <dbReference type="ARBA" id="ARBA00004308"/>
    </source>
</evidence>
<evidence type="ECO:0000313" key="8">
    <source>
        <dbReference type="Proteomes" id="UP000214365"/>
    </source>
</evidence>
<evidence type="ECO:0000259" key="6">
    <source>
        <dbReference type="PROSITE" id="PS51072"/>
    </source>
</evidence>
<dbReference type="EMBL" id="LFMY01000001">
    <property type="protein sequence ID" value="OKL64501.1"/>
    <property type="molecule type" value="Genomic_DNA"/>
</dbReference>
<dbReference type="InterPro" id="IPR050431">
    <property type="entry name" value="Adaptor_comp_med_subunit"/>
</dbReference>
<proteinExistence type="predicted"/>
<feature type="region of interest" description="Disordered" evidence="5">
    <location>
        <begin position="342"/>
        <end position="366"/>
    </location>
</feature>
<organism evidence="7 8">
    <name type="scientific">Talaromyces atroroseus</name>
    <dbReference type="NCBI Taxonomy" id="1441469"/>
    <lineage>
        <taxon>Eukaryota</taxon>
        <taxon>Fungi</taxon>
        <taxon>Dikarya</taxon>
        <taxon>Ascomycota</taxon>
        <taxon>Pezizomycotina</taxon>
        <taxon>Eurotiomycetes</taxon>
        <taxon>Eurotiomycetidae</taxon>
        <taxon>Eurotiales</taxon>
        <taxon>Trichocomaceae</taxon>
        <taxon>Talaromyces</taxon>
        <taxon>Talaromyces sect. Trachyspermi</taxon>
    </lineage>
</organism>
<reference evidence="7 8" key="1">
    <citation type="submission" date="2015-06" db="EMBL/GenBank/DDBJ databases">
        <title>Talaromyces atroroseus IBT 11181 draft genome.</title>
        <authorList>
            <person name="Rasmussen K.B."/>
            <person name="Rasmussen S."/>
            <person name="Petersen B."/>
            <person name="Sicheritz-Ponten T."/>
            <person name="Mortensen U.H."/>
            <person name="Thrane U."/>
        </authorList>
    </citation>
    <scope>NUCLEOTIDE SEQUENCE [LARGE SCALE GENOMIC DNA]</scope>
    <source>
        <strain evidence="7 8">IBT 11181</strain>
    </source>
</reference>
<dbReference type="GO" id="GO:0006886">
    <property type="term" value="P:intracellular protein transport"/>
    <property type="evidence" value="ECO:0007669"/>
    <property type="project" value="InterPro"/>
</dbReference>
<evidence type="ECO:0000313" key="7">
    <source>
        <dbReference type="EMBL" id="OKL64501.1"/>
    </source>
</evidence>
<dbReference type="Gene3D" id="3.30.450.60">
    <property type="match status" value="1"/>
</dbReference>
<dbReference type="GO" id="GO:0030131">
    <property type="term" value="C:clathrin adaptor complex"/>
    <property type="evidence" value="ECO:0007669"/>
    <property type="project" value="InterPro"/>
</dbReference>
<dbReference type="PROSITE" id="PS00990">
    <property type="entry name" value="CLAT_ADAPTOR_M_1"/>
    <property type="match status" value="1"/>
</dbReference>
<keyword evidence="8" id="KW-1185">Reference proteome</keyword>
<dbReference type="InterPro" id="IPR011012">
    <property type="entry name" value="Longin-like_dom_sf"/>
</dbReference>
<feature type="compositionally biased region" description="Low complexity" evidence="5">
    <location>
        <begin position="352"/>
        <end position="366"/>
    </location>
</feature>
<dbReference type="SUPFAM" id="SSF64356">
    <property type="entry name" value="SNARE-like"/>
    <property type="match status" value="1"/>
</dbReference>
<dbReference type="SUPFAM" id="SSF49447">
    <property type="entry name" value="Second domain of Mu2 adaptin subunit (ap50) of ap2 adaptor"/>
    <property type="match status" value="1"/>
</dbReference>
<dbReference type="CDD" id="cd14837">
    <property type="entry name" value="AP3_Mu_N"/>
    <property type="match status" value="1"/>
</dbReference>
<evidence type="ECO:0000256" key="2">
    <source>
        <dbReference type="ARBA" id="ARBA00022448"/>
    </source>
</evidence>
<dbReference type="Gene3D" id="2.60.40.1170">
    <property type="entry name" value="Mu homology domain, subdomain B"/>
    <property type="match status" value="1"/>
</dbReference>
<dbReference type="PROSITE" id="PS51072">
    <property type="entry name" value="MHD"/>
    <property type="match status" value="1"/>
</dbReference>
<comment type="caution">
    <text evidence="7">The sequence shown here is derived from an EMBL/GenBank/DDBJ whole genome shotgun (WGS) entry which is preliminary data.</text>
</comment>
<dbReference type="GeneID" id="31000359"/>
<name>A0A225ASC9_TALAT</name>
<evidence type="ECO:0000256" key="3">
    <source>
        <dbReference type="ARBA" id="ARBA00022927"/>
    </source>
</evidence>
<gene>
    <name evidence="7" type="ORF">UA08_00604</name>
</gene>
<dbReference type="Proteomes" id="UP000214365">
    <property type="component" value="Unassembled WGS sequence"/>
</dbReference>
<keyword evidence="2" id="KW-0813">Transport</keyword>
<dbReference type="RefSeq" id="XP_020124622.1">
    <property type="nucleotide sequence ID" value="XM_020260429.1"/>
</dbReference>
<feature type="compositionally biased region" description="Low complexity" evidence="5">
    <location>
        <begin position="508"/>
        <end position="549"/>
    </location>
</feature>
<feature type="compositionally biased region" description="Basic residues" evidence="5">
    <location>
        <begin position="473"/>
        <end position="493"/>
    </location>
</feature>
<keyword evidence="3" id="KW-0653">Protein transport</keyword>
<dbReference type="GO" id="GO:0016192">
    <property type="term" value="P:vesicle-mediated transport"/>
    <property type="evidence" value="ECO:0007669"/>
    <property type="project" value="InterPro"/>
</dbReference>
<dbReference type="AlphaFoldDB" id="A0A225ASC9"/>
<feature type="region of interest" description="Disordered" evidence="5">
    <location>
        <begin position="461"/>
        <end position="559"/>
    </location>
</feature>
<evidence type="ECO:0000256" key="5">
    <source>
        <dbReference type="SAM" id="MobiDB-lite"/>
    </source>
</evidence>
<sequence>MNGAIRALYIYDEQNVPILEHVYRSRPPSASSLISLFLAHPAPRPSLLYFTETSPPVTVFSISHSNLLFLSPSDVDTEPLLVLEFLHRVVDILEEFVGAPLLSTKLQANYDVVAQLLTEMCDAGLVSNTEINSLQENVETPGWMDKFLGGVGLPRTASPSPASLNPLKPQLPNPRNASTLGPAIPWRRPGVRHTSNEIYVDIIETLSVTIAPSGRLLSALASGTIAFTAKVSGVPDLILTLTTPGGQRAIDQKMQLPVFHPCVRLARWRERPGELSFVPPDGKFVLAGYEADLLPMDPSINVPPSHMEKLFLPAFVGIEKSLGTSGKEFEVRLTLNTSFPGARHVNTGRNGSGSSTPSFLGGSSSSPSAPVLEEVIVHVPIPQAVRNVTDIRPSRGEADYSAGDGYLEWRIATKDAGTVAGTATLRCTVVGYQDDLDETEAEIAAGQELLQGYYDADSYQNEPATYTSGGKPAKQRKSKSTKTKKTKKTKSKKASSANAAVEGQSTLTPDKQPSSQTSTPPPASSSAITASSSTNNLNNSNNPSFTSSQSRKEQIRNSLMPTSATVSFSVKGWLPSGIRVESINIDPRKSRGLGEGVRPYKGVKYICVSRKGIERRF</sequence>
<dbReference type="GO" id="GO:0012505">
    <property type="term" value="C:endomembrane system"/>
    <property type="evidence" value="ECO:0007669"/>
    <property type="project" value="UniProtKB-SubCell"/>
</dbReference>
<keyword evidence="4" id="KW-0472">Membrane</keyword>
<dbReference type="OrthoDB" id="870at2759"/>
<feature type="region of interest" description="Disordered" evidence="5">
    <location>
        <begin position="158"/>
        <end position="185"/>
    </location>
</feature>
<dbReference type="STRING" id="1441469.A0A225ASC9"/>
<dbReference type="InterPro" id="IPR036168">
    <property type="entry name" value="AP2_Mu_C_sf"/>
</dbReference>
<feature type="domain" description="MHD" evidence="6">
    <location>
        <begin position="195"/>
        <end position="502"/>
    </location>
</feature>